<feature type="region of interest" description="Disordered" evidence="1">
    <location>
        <begin position="1"/>
        <end position="37"/>
    </location>
</feature>
<proteinExistence type="predicted"/>
<evidence type="ECO:0000256" key="1">
    <source>
        <dbReference type="SAM" id="MobiDB-lite"/>
    </source>
</evidence>
<dbReference type="InterPro" id="IPR048365">
    <property type="entry name" value="TNP-like_RNaseH_N"/>
</dbReference>
<dbReference type="Proteomes" id="UP000005408">
    <property type="component" value="Unassembled WGS sequence"/>
</dbReference>
<feature type="compositionally biased region" description="Basic and acidic residues" evidence="1">
    <location>
        <begin position="23"/>
        <end position="32"/>
    </location>
</feature>
<feature type="domain" description="Transposable element P transposase-like RNase H" evidence="2">
    <location>
        <begin position="394"/>
        <end position="439"/>
    </location>
</feature>
<dbReference type="Pfam" id="PF21787">
    <property type="entry name" value="TNP-like_RNaseH_N"/>
    <property type="match status" value="1"/>
</dbReference>
<feature type="compositionally biased region" description="Polar residues" evidence="1">
    <location>
        <begin position="158"/>
        <end position="171"/>
    </location>
</feature>
<protein>
    <recommendedName>
        <fullName evidence="2">Transposable element P transposase-like RNase H domain-containing protein</fullName>
    </recommendedName>
</protein>
<sequence length="460" mass="52007">MVDKADISSPLPGKNGPSKSKSYKNEETFERKKNLKRSQNIDIEDEMVDKQCDDSLHIDEIPVKEYDVDNISTLWPALSGAVDVSTARTRHLSSISTKSDKSNCSDLSAIFSPIKAVKNMEGEDEKTERLPVKRQWIQAHYRKLTNFKPAKKEHRDTLCSSKTRPRKYNQSAGTMGKLVTITDDLEVTVRFGEVVVQGFENSVEKMRVNKFLEAVDKITKCAGIKDSPDVTIKRGVQGNALCGPCSKLETSLNSQENASPNMLHPKTPLKHVPQTTLIKHFKVIREENRKLQSLVDSLSRGETASVADDVGEGLFATLQSCKSGNALMDLFWEEQKKAFTTSPKGMRWHPMMIRFAIYLRCQSPRAYESLRESGVLRLPNQATLRDYTNFIQPKSGFQAEAFQELKKVAKDLPSEKKYVCLLHDEMKVKSDLVYDRRSDLINQRQSVSESEALQAAQNRE</sequence>
<name>A0A8W8MHY1_MAGGI</name>
<organism evidence="3 4">
    <name type="scientific">Magallana gigas</name>
    <name type="common">Pacific oyster</name>
    <name type="synonym">Crassostrea gigas</name>
    <dbReference type="NCBI Taxonomy" id="29159"/>
    <lineage>
        <taxon>Eukaryota</taxon>
        <taxon>Metazoa</taxon>
        <taxon>Spiralia</taxon>
        <taxon>Lophotrochozoa</taxon>
        <taxon>Mollusca</taxon>
        <taxon>Bivalvia</taxon>
        <taxon>Autobranchia</taxon>
        <taxon>Pteriomorphia</taxon>
        <taxon>Ostreida</taxon>
        <taxon>Ostreoidea</taxon>
        <taxon>Ostreidae</taxon>
        <taxon>Magallana</taxon>
    </lineage>
</organism>
<evidence type="ECO:0000259" key="2">
    <source>
        <dbReference type="Pfam" id="PF21787"/>
    </source>
</evidence>
<evidence type="ECO:0000313" key="4">
    <source>
        <dbReference type="Proteomes" id="UP000005408"/>
    </source>
</evidence>
<dbReference type="AlphaFoldDB" id="A0A8W8MHY1"/>
<accession>A0A8W8MHY1</accession>
<evidence type="ECO:0000313" key="3">
    <source>
        <dbReference type="EnsemblMetazoa" id="G33278.1:cds"/>
    </source>
</evidence>
<reference evidence="3" key="1">
    <citation type="submission" date="2022-08" db="UniProtKB">
        <authorList>
            <consortium name="EnsemblMetazoa"/>
        </authorList>
    </citation>
    <scope>IDENTIFICATION</scope>
    <source>
        <strain evidence="3">05x7-T-G4-1.051#20</strain>
    </source>
</reference>
<keyword evidence="4" id="KW-1185">Reference proteome</keyword>
<dbReference type="EnsemblMetazoa" id="G33278.1">
    <property type="protein sequence ID" value="G33278.1:cds"/>
    <property type="gene ID" value="G33278"/>
</dbReference>
<feature type="region of interest" description="Disordered" evidence="1">
    <location>
        <begin position="152"/>
        <end position="171"/>
    </location>
</feature>